<protein>
    <recommendedName>
        <fullName evidence="3">Transposase</fullName>
    </recommendedName>
</protein>
<dbReference type="AlphaFoldDB" id="A0A3E2MRR5"/>
<evidence type="ECO:0008006" key="3">
    <source>
        <dbReference type="Google" id="ProtNLM"/>
    </source>
</evidence>
<dbReference type="Proteomes" id="UP000257451">
    <property type="component" value="Unassembled WGS sequence"/>
</dbReference>
<dbReference type="RefSeq" id="WP_117432945.1">
    <property type="nucleotide sequence ID" value="NZ_BQLC01000315.1"/>
</dbReference>
<evidence type="ECO:0000313" key="1">
    <source>
        <dbReference type="EMBL" id="RFZ36303.1"/>
    </source>
</evidence>
<organism evidence="1 2">
    <name type="scientific">Mycobacterium marinum</name>
    <dbReference type="NCBI Taxonomy" id="1781"/>
    <lineage>
        <taxon>Bacteria</taxon>
        <taxon>Bacillati</taxon>
        <taxon>Actinomycetota</taxon>
        <taxon>Actinomycetes</taxon>
        <taxon>Mycobacteriales</taxon>
        <taxon>Mycobacteriaceae</taxon>
        <taxon>Mycobacterium</taxon>
        <taxon>Mycobacterium ulcerans group</taxon>
    </lineage>
</organism>
<reference evidence="1 2" key="1">
    <citation type="journal article" date="2018" name="Sci. Rep.">
        <title>Extensive genomic diversity among Mycobacterium marinum strains revealed by whole genome sequencing.</title>
        <authorList>
            <person name="Das S."/>
            <person name="Pettersson B.M."/>
            <person name="Behra P.R."/>
            <person name="Mallick A."/>
            <person name="Cheramie M."/>
            <person name="Ramesh M."/>
            <person name="Shirreff L."/>
            <person name="DuCote T."/>
            <person name="Dasgupta S."/>
            <person name="Ennis D.G."/>
            <person name="Kirsebom L.A."/>
        </authorList>
    </citation>
    <scope>NUCLEOTIDE SEQUENCE [LARGE SCALE GENOMIC DNA]</scope>
    <source>
        <strain evidence="1 2">Davis1</strain>
    </source>
</reference>
<proteinExistence type="predicted"/>
<accession>A0A3E2MRR5</accession>
<evidence type="ECO:0000313" key="2">
    <source>
        <dbReference type="Proteomes" id="UP000257451"/>
    </source>
</evidence>
<comment type="caution">
    <text evidence="1">The sequence shown here is derived from an EMBL/GenBank/DDBJ whole genome shotgun (WGS) entry which is preliminary data.</text>
</comment>
<name>A0A3E2MRR5_MYCMR</name>
<sequence>MAFHAQRLISGYAGTLGAAMRRWQTGRGGRSRMPRRTSKKIEQEVLSAWRHRQRGAVVLAAELGLNPSTVGRILARHAVPHLCAVGPFIGAALRRWLRSSDRYEHRTPESLVYVDVKKPRSNPERWRMAAAPPRCRGLSFQPVQKDPIRYDYIHTAIDDHTRLA</sequence>
<dbReference type="EMBL" id="PEDF01000150">
    <property type="protein sequence ID" value="RFZ36303.1"/>
    <property type="molecule type" value="Genomic_DNA"/>
</dbReference>
<gene>
    <name evidence="1" type="ORF">DAVIS_04029</name>
</gene>